<gene>
    <name evidence="1" type="ORF">JHL16_01370</name>
</gene>
<dbReference type="Proteomes" id="UP000616151">
    <property type="component" value="Unassembled WGS sequence"/>
</dbReference>
<keyword evidence="2" id="KW-1185">Reference proteome</keyword>
<comment type="caution">
    <text evidence="1">The sequence shown here is derived from an EMBL/GenBank/DDBJ whole genome shotgun (WGS) entry which is preliminary data.</text>
</comment>
<accession>A0ACC5QX71</accession>
<organism evidence="1 2">
    <name type="scientific">Taklimakanibacter albus</name>
    <dbReference type="NCBI Taxonomy" id="2800327"/>
    <lineage>
        <taxon>Bacteria</taxon>
        <taxon>Pseudomonadati</taxon>
        <taxon>Pseudomonadota</taxon>
        <taxon>Alphaproteobacteria</taxon>
        <taxon>Hyphomicrobiales</taxon>
        <taxon>Aestuariivirgaceae</taxon>
        <taxon>Taklimakanibacter</taxon>
    </lineage>
</organism>
<dbReference type="EMBL" id="JAENHL010000004">
    <property type="protein sequence ID" value="MBK1864987.1"/>
    <property type="molecule type" value="Genomic_DNA"/>
</dbReference>
<name>A0ACC5QX71_9HYPH</name>
<sequence length="208" mass="21924">MIDSQIRPNGITDGRIIQAMAGLPREVFVPEARRAVAYMDEDIDLGGGRSLMEPMALAKLVQLAEIDADEKALHIGCVTGYSTALLARLCNAVVAIDEDQAFVDATATNLGTLGITNAQVHKAAHATGWKAGELYDAIVIDGRVPMVPPALLQQLQDGGRLVAVVGDHTVATATVFTRHDGAISSLPAFEASIARLPGVAVDRPAFVF</sequence>
<evidence type="ECO:0000313" key="2">
    <source>
        <dbReference type="Proteomes" id="UP000616151"/>
    </source>
</evidence>
<proteinExistence type="predicted"/>
<reference evidence="1" key="1">
    <citation type="submission" date="2021-01" db="EMBL/GenBank/DDBJ databases">
        <authorList>
            <person name="Sun Q."/>
        </authorList>
    </citation>
    <scope>NUCLEOTIDE SEQUENCE</scope>
    <source>
        <strain evidence="1">YIM B02566</strain>
    </source>
</reference>
<evidence type="ECO:0000313" key="1">
    <source>
        <dbReference type="EMBL" id="MBK1864987.1"/>
    </source>
</evidence>
<protein>
    <submittedName>
        <fullName evidence="1">Protein-L-isoaspartate O-methyltransferase</fullName>
    </submittedName>
</protein>